<feature type="domain" description="Phorbol-ester/DAG-type" evidence="8">
    <location>
        <begin position="584"/>
        <end position="634"/>
    </location>
</feature>
<keyword evidence="2" id="KW-0479">Metal-binding</keyword>
<keyword evidence="6" id="KW-0175">Coiled coil</keyword>
<dbReference type="EMBL" id="CAJPIZ010011498">
    <property type="protein sequence ID" value="CAG2113181.1"/>
    <property type="molecule type" value="Genomic_DNA"/>
</dbReference>
<dbReference type="SUPFAM" id="SSF57889">
    <property type="entry name" value="Cysteine-rich domain"/>
    <property type="match status" value="1"/>
</dbReference>
<accession>A0A7R9L0V5</accession>
<dbReference type="Gene3D" id="3.30.60.20">
    <property type="match status" value="1"/>
</dbReference>
<organism evidence="9">
    <name type="scientific">Medioppia subpectinata</name>
    <dbReference type="NCBI Taxonomy" id="1979941"/>
    <lineage>
        <taxon>Eukaryota</taxon>
        <taxon>Metazoa</taxon>
        <taxon>Ecdysozoa</taxon>
        <taxon>Arthropoda</taxon>
        <taxon>Chelicerata</taxon>
        <taxon>Arachnida</taxon>
        <taxon>Acari</taxon>
        <taxon>Acariformes</taxon>
        <taxon>Sarcoptiformes</taxon>
        <taxon>Oribatida</taxon>
        <taxon>Brachypylina</taxon>
        <taxon>Oppioidea</taxon>
        <taxon>Oppiidae</taxon>
        <taxon>Medioppia</taxon>
    </lineage>
</organism>
<dbReference type="GO" id="GO:0031032">
    <property type="term" value="P:actomyosin structure organization"/>
    <property type="evidence" value="ECO:0007669"/>
    <property type="project" value="TreeGrafter"/>
</dbReference>
<dbReference type="GO" id="GO:0046872">
    <property type="term" value="F:metal ion binding"/>
    <property type="evidence" value="ECO:0007669"/>
    <property type="project" value="UniProtKB-KW"/>
</dbReference>
<dbReference type="SMART" id="SM00109">
    <property type="entry name" value="C1"/>
    <property type="match status" value="1"/>
</dbReference>
<dbReference type="Proteomes" id="UP000759131">
    <property type="component" value="Unassembled WGS sequence"/>
</dbReference>
<proteinExistence type="predicted"/>
<keyword evidence="3" id="KW-0862">Zinc</keyword>
<evidence type="ECO:0000256" key="2">
    <source>
        <dbReference type="ARBA" id="ARBA00022723"/>
    </source>
</evidence>
<dbReference type="Pfam" id="PF00130">
    <property type="entry name" value="C1_1"/>
    <property type="match status" value="1"/>
</dbReference>
<dbReference type="InterPro" id="IPR046349">
    <property type="entry name" value="C1-like_sf"/>
</dbReference>
<feature type="coiled-coil region" evidence="6">
    <location>
        <begin position="29"/>
        <end position="180"/>
    </location>
</feature>
<dbReference type="InterPro" id="IPR002219">
    <property type="entry name" value="PKC_DAG/PE"/>
</dbReference>
<gene>
    <name evidence="9" type="ORF">OSB1V03_LOCUS13153</name>
</gene>
<evidence type="ECO:0000256" key="4">
    <source>
        <dbReference type="ARBA" id="ARBA00047899"/>
    </source>
</evidence>
<evidence type="ECO:0000256" key="5">
    <source>
        <dbReference type="ARBA" id="ARBA00048679"/>
    </source>
</evidence>
<dbReference type="CDD" id="cd20814">
    <property type="entry name" value="CRIK"/>
    <property type="match status" value="1"/>
</dbReference>
<protein>
    <recommendedName>
        <fullName evidence="8">Phorbol-ester/DAG-type domain-containing protein</fullName>
    </recommendedName>
</protein>
<feature type="compositionally biased region" description="Basic and acidic residues" evidence="7">
    <location>
        <begin position="1"/>
        <end position="10"/>
    </location>
</feature>
<dbReference type="PROSITE" id="PS00479">
    <property type="entry name" value="ZF_DAG_PE_1"/>
    <property type="match status" value="1"/>
</dbReference>
<evidence type="ECO:0000259" key="8">
    <source>
        <dbReference type="PROSITE" id="PS50081"/>
    </source>
</evidence>
<evidence type="ECO:0000256" key="3">
    <source>
        <dbReference type="ARBA" id="ARBA00022833"/>
    </source>
</evidence>
<comment type="catalytic activity">
    <reaction evidence="4">
        <text>L-threonyl-[protein] + ATP = O-phospho-L-threonyl-[protein] + ADP + H(+)</text>
        <dbReference type="Rhea" id="RHEA:46608"/>
        <dbReference type="Rhea" id="RHEA-COMP:11060"/>
        <dbReference type="Rhea" id="RHEA-COMP:11605"/>
        <dbReference type="ChEBI" id="CHEBI:15378"/>
        <dbReference type="ChEBI" id="CHEBI:30013"/>
        <dbReference type="ChEBI" id="CHEBI:30616"/>
        <dbReference type="ChEBI" id="CHEBI:61977"/>
        <dbReference type="ChEBI" id="CHEBI:456216"/>
        <dbReference type="EC" id="2.7.11.1"/>
    </reaction>
</comment>
<feature type="region of interest" description="Disordered" evidence="7">
    <location>
        <begin position="683"/>
        <end position="705"/>
    </location>
</feature>
<feature type="region of interest" description="Disordered" evidence="7">
    <location>
        <begin position="1"/>
        <end position="26"/>
    </location>
</feature>
<dbReference type="AlphaFoldDB" id="A0A7R9L0V5"/>
<evidence type="ECO:0000256" key="6">
    <source>
        <dbReference type="SAM" id="Coils"/>
    </source>
</evidence>
<evidence type="ECO:0000313" key="9">
    <source>
        <dbReference type="EMBL" id="CAD7632751.1"/>
    </source>
</evidence>
<dbReference type="OrthoDB" id="6515823at2759"/>
<dbReference type="PANTHER" id="PTHR22988">
    <property type="entry name" value="MYOTONIC DYSTROPHY S/T KINASE-RELATED"/>
    <property type="match status" value="1"/>
</dbReference>
<evidence type="ECO:0000313" key="10">
    <source>
        <dbReference type="Proteomes" id="UP000759131"/>
    </source>
</evidence>
<name>A0A7R9L0V5_9ACAR</name>
<dbReference type="EMBL" id="OC866073">
    <property type="protein sequence ID" value="CAD7632751.1"/>
    <property type="molecule type" value="Genomic_DNA"/>
</dbReference>
<evidence type="ECO:0000256" key="7">
    <source>
        <dbReference type="SAM" id="MobiDB-lite"/>
    </source>
</evidence>
<keyword evidence="10" id="KW-1185">Reference proteome</keyword>
<feature type="coiled-coil region" evidence="6">
    <location>
        <begin position="205"/>
        <end position="508"/>
    </location>
</feature>
<dbReference type="PANTHER" id="PTHR22988:SF71">
    <property type="entry name" value="CITRON RHO-INTERACTING KINASE"/>
    <property type="match status" value="1"/>
</dbReference>
<keyword evidence="1" id="KW-0597">Phosphoprotein</keyword>
<dbReference type="Gene3D" id="1.10.287.1490">
    <property type="match status" value="1"/>
</dbReference>
<dbReference type="GO" id="GO:0004674">
    <property type="term" value="F:protein serine/threonine kinase activity"/>
    <property type="evidence" value="ECO:0007669"/>
    <property type="project" value="UniProtKB-EC"/>
</dbReference>
<evidence type="ECO:0000256" key="1">
    <source>
        <dbReference type="ARBA" id="ARBA00022553"/>
    </source>
</evidence>
<reference evidence="9" key="1">
    <citation type="submission" date="2020-11" db="EMBL/GenBank/DDBJ databases">
        <authorList>
            <person name="Tran Van P."/>
        </authorList>
    </citation>
    <scope>NUCLEOTIDE SEQUENCE</scope>
</reference>
<dbReference type="InterPro" id="IPR050839">
    <property type="entry name" value="Rho-assoc_Ser/Thr_Kinase"/>
</dbReference>
<dbReference type="GO" id="GO:0005856">
    <property type="term" value="C:cytoskeleton"/>
    <property type="evidence" value="ECO:0007669"/>
    <property type="project" value="TreeGrafter"/>
</dbReference>
<comment type="catalytic activity">
    <reaction evidence="5">
        <text>L-seryl-[protein] + ATP = O-phospho-L-seryl-[protein] + ADP + H(+)</text>
        <dbReference type="Rhea" id="RHEA:17989"/>
        <dbReference type="Rhea" id="RHEA-COMP:9863"/>
        <dbReference type="Rhea" id="RHEA-COMP:11604"/>
        <dbReference type="ChEBI" id="CHEBI:15378"/>
        <dbReference type="ChEBI" id="CHEBI:29999"/>
        <dbReference type="ChEBI" id="CHEBI:30616"/>
        <dbReference type="ChEBI" id="CHEBI:83421"/>
        <dbReference type="ChEBI" id="CHEBI:456216"/>
        <dbReference type="EC" id="2.7.11.1"/>
    </reaction>
</comment>
<dbReference type="GO" id="GO:0005737">
    <property type="term" value="C:cytoplasm"/>
    <property type="evidence" value="ECO:0007669"/>
    <property type="project" value="TreeGrafter"/>
</dbReference>
<dbReference type="PROSITE" id="PS50081">
    <property type="entry name" value="ZF_DAG_PE_2"/>
    <property type="match status" value="1"/>
</dbReference>
<sequence>MPPKRVDNTKKSVAIGGDDTVNDGPTDEVTQLRARLDQFEDRHERIKSEFHSLKTINDEMSSRHELEVKELKVDLRLAKRDVDKYKETTKWLREEKRELKDQMTTMNATLEELKRSLDEKDSQIKDLLRTNDKSIRQLSDELRALHENSDAKQLRYQESKDDYEQRVRDLQDESKSLRDQLNKEIVWKRKYDDSVKKGELNTNQLMETQYRIQSLENELKAKNTVIDTKDKELRKINSNYKILREQCQQMDKQTEQFKNKYVGLGVVKEKLIADKDSTLTEVQKLSKELLTVRSHLDSVLRERDALKVEIDSQREEYEEILDSERKKLTAAETQLANDRKMYRELEDKISNQEQSLYSNDEVIVALDSKISHLEEQLIAIKEEAAKHITTIGNLKDQNSKLTHGFQQSVEKVDELEERIESLHTQLDVREDEINREKGAYIQQLAQQKKAIDHLQDTNDSLIKQKKFVPNSPRQPNCPLEMNDLYKSLAEEKSNNRRLVDEIQRLKGDANYFKNEVFQLKNSLKCDDLSVESNEHVFRKPLFCAENKKHVNQRVENRLHSTPATAAPPPDNWSLGSQRMHHNIPHRFVETTNKLPNNKCVSCAETIHFGRKAVKCSECGATTHAKCSLKLPNNCGLPVQMMQQLFHSSYDVNENQLADAYYQTQRIDDVINVEPLEPSAPEETFVKYDDNSDSSGTTDNNEPDNGAVLTDVLDADYREIQDICDKENDGFSFTDSMLEVLDREYK</sequence>